<keyword evidence="2" id="KW-1185">Reference proteome</keyword>
<proteinExistence type="predicted"/>
<dbReference type="EMBL" id="MU274916">
    <property type="protein sequence ID" value="KAI0087880.1"/>
    <property type="molecule type" value="Genomic_DNA"/>
</dbReference>
<gene>
    <name evidence="1" type="ORF">BDY19DRAFT_892211</name>
</gene>
<reference evidence="1" key="1">
    <citation type="journal article" date="2021" name="Environ. Microbiol.">
        <title>Gene family expansions and transcriptome signatures uncover fungal adaptations to wood decay.</title>
        <authorList>
            <person name="Hage H."/>
            <person name="Miyauchi S."/>
            <person name="Viragh M."/>
            <person name="Drula E."/>
            <person name="Min B."/>
            <person name="Chaduli D."/>
            <person name="Navarro D."/>
            <person name="Favel A."/>
            <person name="Norest M."/>
            <person name="Lesage-Meessen L."/>
            <person name="Balint B."/>
            <person name="Merenyi Z."/>
            <person name="de Eugenio L."/>
            <person name="Morin E."/>
            <person name="Martinez A.T."/>
            <person name="Baldrian P."/>
            <person name="Stursova M."/>
            <person name="Martinez M.J."/>
            <person name="Novotny C."/>
            <person name="Magnuson J.K."/>
            <person name="Spatafora J.W."/>
            <person name="Maurice S."/>
            <person name="Pangilinan J."/>
            <person name="Andreopoulos W."/>
            <person name="LaButti K."/>
            <person name="Hundley H."/>
            <person name="Na H."/>
            <person name="Kuo A."/>
            <person name="Barry K."/>
            <person name="Lipzen A."/>
            <person name="Henrissat B."/>
            <person name="Riley R."/>
            <person name="Ahrendt S."/>
            <person name="Nagy L.G."/>
            <person name="Grigoriev I.V."/>
            <person name="Martin F."/>
            <person name="Rosso M.N."/>
        </authorList>
    </citation>
    <scope>NUCLEOTIDE SEQUENCE</scope>
    <source>
        <strain evidence="1">CBS 384.51</strain>
    </source>
</reference>
<sequence>MTTDLTASPVAELRALSDLIKASVDKIEGLCSERGQTYPLSNLPFTPQSEAPRMSPDVMAEGTVIVAAAAQLIAAVRPPPLALLTQAVQYHVSSCMRAAILLNVAEILRNAGAKGMHVTEIAAPMKVDPAKLARVLRLLATKHIFKEVAPDTFVNNRLSSVLDTGKNISDILANPESKHDNTPGIVALMEHATGGGYQFSYYLSDVLMDPEWSHSAEPNESAFNRAFNTPLSAFEWAALPENAYRRKLLGIGMRGLQGAASTEIVLDGFDWKSLPSDSVIVDVGGGIGSKMLPLAKKFDHLKFIIQDRPDVVGNAAEFWNTEMPEAISSGTVQLQAHDFFTPQPVQKPAIFYLCTIMHDWSDKYCIKILTLLRAAAGPETQLIVTDNIISYASPQATLPKDIPGVVFSTPPEPLLPNNGEANIMPYLADMQMLTGQNGSERTVMQYDSVFEASGWRLTRVHMDKGFQSQNSKIIGVPL</sequence>
<keyword evidence="1" id="KW-0489">Methyltransferase</keyword>
<evidence type="ECO:0000313" key="1">
    <source>
        <dbReference type="EMBL" id="KAI0087880.1"/>
    </source>
</evidence>
<keyword evidence="1" id="KW-0808">Transferase</keyword>
<dbReference type="Proteomes" id="UP001055072">
    <property type="component" value="Unassembled WGS sequence"/>
</dbReference>
<comment type="caution">
    <text evidence="1">The sequence shown here is derived from an EMBL/GenBank/DDBJ whole genome shotgun (WGS) entry which is preliminary data.</text>
</comment>
<accession>A0ACB8U1K6</accession>
<evidence type="ECO:0000313" key="2">
    <source>
        <dbReference type="Proteomes" id="UP001055072"/>
    </source>
</evidence>
<organism evidence="1 2">
    <name type="scientific">Irpex rosettiformis</name>
    <dbReference type="NCBI Taxonomy" id="378272"/>
    <lineage>
        <taxon>Eukaryota</taxon>
        <taxon>Fungi</taxon>
        <taxon>Dikarya</taxon>
        <taxon>Basidiomycota</taxon>
        <taxon>Agaricomycotina</taxon>
        <taxon>Agaricomycetes</taxon>
        <taxon>Polyporales</taxon>
        <taxon>Irpicaceae</taxon>
        <taxon>Irpex</taxon>
    </lineage>
</organism>
<protein>
    <submittedName>
        <fullName evidence="1">S-adenosyl-L-methionine-dependent methyltransferase</fullName>
    </submittedName>
</protein>
<name>A0ACB8U1K6_9APHY</name>